<dbReference type="InterPro" id="IPR013783">
    <property type="entry name" value="Ig-like_fold"/>
</dbReference>
<evidence type="ECO:0000256" key="2">
    <source>
        <dbReference type="SAM" id="SignalP"/>
    </source>
</evidence>
<evidence type="ECO:0000259" key="3">
    <source>
        <dbReference type="PROSITE" id="PS50093"/>
    </source>
</evidence>
<dbReference type="PROSITE" id="PS50093">
    <property type="entry name" value="PKD"/>
    <property type="match status" value="1"/>
</dbReference>
<dbReference type="Pfam" id="PF18911">
    <property type="entry name" value="PKD_4"/>
    <property type="match status" value="1"/>
</dbReference>
<proteinExistence type="predicted"/>
<dbReference type="CDD" id="cd00146">
    <property type="entry name" value="PKD"/>
    <property type="match status" value="1"/>
</dbReference>
<dbReference type="RefSeq" id="WP_209053845.1">
    <property type="nucleotide sequence ID" value="NZ_CP072426.1"/>
</dbReference>
<dbReference type="InterPro" id="IPR020008">
    <property type="entry name" value="GlyGly_CTERM"/>
</dbReference>
<dbReference type="NCBIfam" id="TIGR03501">
    <property type="entry name" value="GlyGly_CTERM"/>
    <property type="match status" value="1"/>
</dbReference>
<organism evidence="4 5">
    <name type="scientific">Pseudoalteromonas viridis</name>
    <dbReference type="NCBI Taxonomy" id="339617"/>
    <lineage>
        <taxon>Bacteria</taxon>
        <taxon>Pseudomonadati</taxon>
        <taxon>Pseudomonadota</taxon>
        <taxon>Gammaproteobacteria</taxon>
        <taxon>Alteromonadales</taxon>
        <taxon>Pseudoalteromonadaceae</taxon>
        <taxon>Pseudoalteromonas</taxon>
    </lineage>
</organism>
<evidence type="ECO:0000256" key="1">
    <source>
        <dbReference type="SAM" id="MobiDB-lite"/>
    </source>
</evidence>
<protein>
    <submittedName>
        <fullName evidence="4">PKD domain-containing protein</fullName>
    </submittedName>
</protein>
<evidence type="ECO:0000313" key="4">
    <source>
        <dbReference type="EMBL" id="QTL37639.1"/>
    </source>
</evidence>
<accession>A0ABX7VG56</accession>
<dbReference type="SUPFAM" id="SSF49299">
    <property type="entry name" value="PKD domain"/>
    <property type="match status" value="1"/>
</dbReference>
<dbReference type="Gene3D" id="2.60.40.10">
    <property type="entry name" value="Immunoglobulins"/>
    <property type="match status" value="1"/>
</dbReference>
<dbReference type="InterPro" id="IPR035986">
    <property type="entry name" value="PKD_dom_sf"/>
</dbReference>
<reference evidence="4 5" key="1">
    <citation type="submission" date="2021-03" db="EMBL/GenBank/DDBJ databases">
        <title>Complete Genome of Pseudoalteromonas viridis Strain BBR56, a new biocontrol bacterial candidate.</title>
        <authorList>
            <person name="Handayani D.P."/>
            <person name="Isnansetyo A."/>
            <person name="Istiqomah I."/>
            <person name="Jumina J."/>
        </authorList>
    </citation>
    <scope>NUCLEOTIDE SEQUENCE [LARGE SCALE GENOMIC DNA]</scope>
    <source>
        <strain evidence="4 5">BBR56</strain>
    </source>
</reference>
<keyword evidence="2" id="KW-0732">Signal</keyword>
<feature type="compositionally biased region" description="Gly residues" evidence="1">
    <location>
        <begin position="173"/>
        <end position="209"/>
    </location>
</feature>
<feature type="chain" id="PRO_5046562972" evidence="2">
    <location>
        <begin position="19"/>
        <end position="252"/>
    </location>
</feature>
<keyword evidence="5" id="KW-1185">Reference proteome</keyword>
<evidence type="ECO:0000313" key="5">
    <source>
        <dbReference type="Proteomes" id="UP000665025"/>
    </source>
</evidence>
<feature type="signal peptide" evidence="2">
    <location>
        <begin position="1"/>
        <end position="18"/>
    </location>
</feature>
<dbReference type="Proteomes" id="UP000665025">
    <property type="component" value="Chromosome 2"/>
</dbReference>
<feature type="compositionally biased region" description="Basic and acidic residues" evidence="1">
    <location>
        <begin position="211"/>
        <end position="228"/>
    </location>
</feature>
<sequence length="252" mass="26667">MYKIMTSLLLILTCTVSANDAQYFWRFGDGSVSHEAEPEHEYTQPGIYTVTREVYQDGKLLESSQKQVDLISPKIVGLVILQPGEVVQGQNVEFLANLTSSEPLDLHYQWYVAGEPVNVEADNGKFTTQFAESGVVELLVEAMWQETVVSSASAQIEVIEADDDGDKPDDGGDNPGDGGDNPGDGGDNPGDGGDNPGDGGDNPGNGGDDSGTDKGSDNKTPDTGKSDEGGSGGSLHFLSLLLAGACIIRRRR</sequence>
<feature type="region of interest" description="Disordered" evidence="1">
    <location>
        <begin position="158"/>
        <end position="236"/>
    </location>
</feature>
<dbReference type="InterPro" id="IPR000601">
    <property type="entry name" value="PKD_dom"/>
</dbReference>
<feature type="domain" description="PKD" evidence="3">
    <location>
        <begin position="17"/>
        <end position="51"/>
    </location>
</feature>
<dbReference type="EMBL" id="CP072426">
    <property type="protein sequence ID" value="QTL37639.1"/>
    <property type="molecule type" value="Genomic_DNA"/>
</dbReference>
<name>A0ABX7VG56_9GAMM</name>
<gene>
    <name evidence="4" type="ORF">J5X90_22640</name>
</gene>